<evidence type="ECO:0000313" key="1">
    <source>
        <dbReference type="EMBL" id="KKM07367.1"/>
    </source>
</evidence>
<accession>A0A0F9HW44</accession>
<dbReference type="EMBL" id="LAZR01015787">
    <property type="protein sequence ID" value="KKM07367.1"/>
    <property type="molecule type" value="Genomic_DNA"/>
</dbReference>
<proteinExistence type="predicted"/>
<organism evidence="1">
    <name type="scientific">marine sediment metagenome</name>
    <dbReference type="NCBI Taxonomy" id="412755"/>
    <lineage>
        <taxon>unclassified sequences</taxon>
        <taxon>metagenomes</taxon>
        <taxon>ecological metagenomes</taxon>
    </lineage>
</organism>
<gene>
    <name evidence="1" type="ORF">LCGC14_1734650</name>
</gene>
<dbReference type="AlphaFoldDB" id="A0A0F9HW44"/>
<reference evidence="1" key="1">
    <citation type="journal article" date="2015" name="Nature">
        <title>Complex archaea that bridge the gap between prokaryotes and eukaryotes.</title>
        <authorList>
            <person name="Spang A."/>
            <person name="Saw J.H."/>
            <person name="Jorgensen S.L."/>
            <person name="Zaremba-Niedzwiedzka K."/>
            <person name="Martijn J."/>
            <person name="Lind A.E."/>
            <person name="van Eijk R."/>
            <person name="Schleper C."/>
            <person name="Guy L."/>
            <person name="Ettema T.J."/>
        </authorList>
    </citation>
    <scope>NUCLEOTIDE SEQUENCE</scope>
</reference>
<sequence length="68" mass="7330">MELPEIIARICQDVFTHSGPFSAGRLLEDARQAGRKSAAPENAVGWSGECNSKVARIYPMDVSPIIAT</sequence>
<comment type="caution">
    <text evidence="1">The sequence shown here is derived from an EMBL/GenBank/DDBJ whole genome shotgun (WGS) entry which is preliminary data.</text>
</comment>
<name>A0A0F9HW44_9ZZZZ</name>
<protein>
    <submittedName>
        <fullName evidence="1">Uncharacterized protein</fullName>
    </submittedName>
</protein>